<dbReference type="GO" id="GO:0004519">
    <property type="term" value="F:endonuclease activity"/>
    <property type="evidence" value="ECO:0007669"/>
    <property type="project" value="UniProtKB-KW"/>
</dbReference>
<dbReference type="Pfam" id="PF03372">
    <property type="entry name" value="Exo_endo_phos"/>
    <property type="match status" value="1"/>
</dbReference>
<dbReference type="AlphaFoldDB" id="A0A8J8MJZ0"/>
<evidence type="ECO:0000313" key="3">
    <source>
        <dbReference type="Proteomes" id="UP000683246"/>
    </source>
</evidence>
<dbReference type="InterPro" id="IPR005135">
    <property type="entry name" value="Endo/exonuclease/phosphatase"/>
</dbReference>
<dbReference type="CDD" id="cd09083">
    <property type="entry name" value="EEP-1"/>
    <property type="match status" value="1"/>
</dbReference>
<dbReference type="PANTHER" id="PTHR12121">
    <property type="entry name" value="CARBON CATABOLITE REPRESSOR PROTEIN 4"/>
    <property type="match status" value="1"/>
</dbReference>
<keyword evidence="3" id="KW-1185">Reference proteome</keyword>
<reference evidence="2" key="1">
    <citation type="submission" date="2020-07" db="EMBL/GenBank/DDBJ databases">
        <title>Vallitalea pronyensis genome.</title>
        <authorList>
            <person name="Postec A."/>
        </authorList>
    </citation>
    <scope>NUCLEOTIDE SEQUENCE</scope>
    <source>
        <strain evidence="2">FatNI3</strain>
    </source>
</reference>
<dbReference type="InterPro" id="IPR050410">
    <property type="entry name" value="CCR4/nocturin_mRNA_transcr"/>
</dbReference>
<gene>
    <name evidence="2" type="ORF">HZI73_12570</name>
</gene>
<dbReference type="InterPro" id="IPR036691">
    <property type="entry name" value="Endo/exonu/phosph_ase_sf"/>
</dbReference>
<dbReference type="Gene3D" id="3.60.10.10">
    <property type="entry name" value="Endonuclease/exonuclease/phosphatase"/>
    <property type="match status" value="1"/>
</dbReference>
<accession>A0A8J8MJZ0</accession>
<name>A0A8J8MJZ0_9FIRM</name>
<dbReference type="GO" id="GO:0000175">
    <property type="term" value="F:3'-5'-RNA exonuclease activity"/>
    <property type="evidence" value="ECO:0007669"/>
    <property type="project" value="TreeGrafter"/>
</dbReference>
<dbReference type="PANTHER" id="PTHR12121:SF36">
    <property type="entry name" value="ENDONUCLEASE_EXONUCLEASE_PHOSPHATASE DOMAIN-CONTAINING PROTEIN"/>
    <property type="match status" value="1"/>
</dbReference>
<organism evidence="2 3">
    <name type="scientific">Vallitalea pronyensis</name>
    <dbReference type="NCBI Taxonomy" id="1348613"/>
    <lineage>
        <taxon>Bacteria</taxon>
        <taxon>Bacillati</taxon>
        <taxon>Bacillota</taxon>
        <taxon>Clostridia</taxon>
        <taxon>Lachnospirales</taxon>
        <taxon>Vallitaleaceae</taxon>
        <taxon>Vallitalea</taxon>
    </lineage>
</organism>
<evidence type="ECO:0000259" key="1">
    <source>
        <dbReference type="Pfam" id="PF03372"/>
    </source>
</evidence>
<keyword evidence="2" id="KW-0540">Nuclease</keyword>
<keyword evidence="2" id="KW-0378">Hydrolase</keyword>
<dbReference type="Proteomes" id="UP000683246">
    <property type="component" value="Chromosome"/>
</dbReference>
<dbReference type="EMBL" id="CP058649">
    <property type="protein sequence ID" value="QUI23070.1"/>
    <property type="molecule type" value="Genomic_DNA"/>
</dbReference>
<sequence>MDKASLCIMTFNIRYDNDWDKEHSWESRKERVVEKIKTIMPHSLGIQEGLIHQVKYLASKLQHYDYAGIAREDGHEKGEFAAIFYDTKKLKLLETDTFWLSETPEQIGSLGWDADCTRICTWAKFQVINSNNVFYHFNTHFDHAGSVAQKESAKLIIKIIKEIAGRFPTVLSGDLNVTPDSEAYNILTGKVSTENYHSHDCLSDTCLNEKGHPVLNGTFTDFGQCKDILKIDYIFTKNTVQVKEACILDNPKDTVTSDHYPIIATIRI</sequence>
<dbReference type="SUPFAM" id="SSF56219">
    <property type="entry name" value="DNase I-like"/>
    <property type="match status" value="1"/>
</dbReference>
<keyword evidence="2" id="KW-0255">Endonuclease</keyword>
<evidence type="ECO:0000313" key="2">
    <source>
        <dbReference type="EMBL" id="QUI23070.1"/>
    </source>
</evidence>
<dbReference type="KEGG" id="vpy:HZI73_12570"/>
<protein>
    <submittedName>
        <fullName evidence="2">Endonuclease/exonuclease/phosphatase family protein</fullName>
    </submittedName>
</protein>
<feature type="domain" description="Endonuclease/exonuclease/phosphatase" evidence="1">
    <location>
        <begin position="9"/>
        <end position="259"/>
    </location>
</feature>
<proteinExistence type="predicted"/>